<protein>
    <submittedName>
        <fullName evidence="2">Uncharacterized protein</fullName>
    </submittedName>
</protein>
<evidence type="ECO:0000313" key="2">
    <source>
        <dbReference type="EMBL" id="PON29985.1"/>
    </source>
</evidence>
<organism evidence="2 3">
    <name type="scientific">Trichoderma gamsii</name>
    <dbReference type="NCBI Taxonomy" id="398673"/>
    <lineage>
        <taxon>Eukaryota</taxon>
        <taxon>Fungi</taxon>
        <taxon>Dikarya</taxon>
        <taxon>Ascomycota</taxon>
        <taxon>Pezizomycotina</taxon>
        <taxon>Sordariomycetes</taxon>
        <taxon>Hypocreomycetidae</taxon>
        <taxon>Hypocreales</taxon>
        <taxon>Hypocreaceae</taxon>
        <taxon>Trichoderma</taxon>
    </lineage>
</organism>
<gene>
    <name evidence="2" type="ORF">TGAM01_v201351</name>
</gene>
<comment type="caution">
    <text evidence="2">The sequence shown here is derived from an EMBL/GenBank/DDBJ whole genome shotgun (WGS) entry which is preliminary data.</text>
</comment>
<keyword evidence="3" id="KW-1185">Reference proteome</keyword>
<dbReference type="AlphaFoldDB" id="A0A2P5A0B3"/>
<name>A0A2P5A0B3_9HYPO</name>
<feature type="transmembrane region" description="Helical" evidence="1">
    <location>
        <begin position="37"/>
        <end position="57"/>
    </location>
</feature>
<keyword evidence="1" id="KW-0812">Transmembrane</keyword>
<sequence>MLDEFDNSTLNSLAKAYCGAAGLEEGHVEICNSAAQIGLFFAVAFALLFFGLFDFFLEFSWTPRTDHEKRLHGIRSPGSPDRQYQLIVLPESRSGAFIAATDARGNLYMRDANDSGATTWRIVLANYDSSVGYNADGCQSR</sequence>
<dbReference type="GeneID" id="29984797"/>
<keyword evidence="1" id="KW-1133">Transmembrane helix</keyword>
<evidence type="ECO:0000256" key="1">
    <source>
        <dbReference type="SAM" id="Phobius"/>
    </source>
</evidence>
<accession>A0A2P5A0B3</accession>
<dbReference type="Proteomes" id="UP000054821">
    <property type="component" value="Unassembled WGS sequence"/>
</dbReference>
<keyword evidence="1" id="KW-0472">Membrane</keyword>
<dbReference type="EMBL" id="JPDN02000003">
    <property type="protein sequence ID" value="PON29985.1"/>
    <property type="molecule type" value="Genomic_DNA"/>
</dbReference>
<proteinExistence type="predicted"/>
<dbReference type="RefSeq" id="XP_018661982.1">
    <property type="nucleotide sequence ID" value="XM_018804714.1"/>
</dbReference>
<reference evidence="2 3" key="1">
    <citation type="journal article" date="2016" name="Genome Announc.">
        <title>Draft Whole-Genome Sequence of Trichoderma gamsii T6085, a Promising Biocontrol Agent of Fusarium Head Blight on Wheat.</title>
        <authorList>
            <person name="Baroncelli R."/>
            <person name="Zapparata A."/>
            <person name="Piaggeschi G."/>
            <person name="Sarrocco S."/>
            <person name="Vannacci G."/>
        </authorList>
    </citation>
    <scope>NUCLEOTIDE SEQUENCE [LARGE SCALE GENOMIC DNA]</scope>
    <source>
        <strain evidence="2 3">T6085</strain>
    </source>
</reference>
<evidence type="ECO:0000313" key="3">
    <source>
        <dbReference type="Proteomes" id="UP000054821"/>
    </source>
</evidence>